<feature type="domain" description="Glycosyltransferase 2-like" evidence="3">
    <location>
        <begin position="6"/>
        <end position="136"/>
    </location>
</feature>
<keyword evidence="1 4" id="KW-0328">Glycosyltransferase</keyword>
<evidence type="ECO:0000256" key="1">
    <source>
        <dbReference type="ARBA" id="ARBA00022676"/>
    </source>
</evidence>
<accession>A0A644TW85</accession>
<dbReference type="PANTHER" id="PTHR22916:SF51">
    <property type="entry name" value="GLYCOSYLTRANSFERASE EPSH-RELATED"/>
    <property type="match status" value="1"/>
</dbReference>
<evidence type="ECO:0000256" key="2">
    <source>
        <dbReference type="ARBA" id="ARBA00022679"/>
    </source>
</evidence>
<dbReference type="Pfam" id="PF00535">
    <property type="entry name" value="Glycos_transf_2"/>
    <property type="match status" value="1"/>
</dbReference>
<dbReference type="PANTHER" id="PTHR22916">
    <property type="entry name" value="GLYCOSYLTRANSFERASE"/>
    <property type="match status" value="1"/>
</dbReference>
<dbReference type="AlphaFoldDB" id="A0A644TW85"/>
<dbReference type="EMBL" id="VSSQ01000058">
    <property type="protein sequence ID" value="MPL71248.1"/>
    <property type="molecule type" value="Genomic_DNA"/>
</dbReference>
<dbReference type="CDD" id="cd00761">
    <property type="entry name" value="Glyco_tranf_GTA_type"/>
    <property type="match status" value="1"/>
</dbReference>
<reference evidence="4" key="1">
    <citation type="submission" date="2019-08" db="EMBL/GenBank/DDBJ databases">
        <authorList>
            <person name="Kucharzyk K."/>
            <person name="Murdoch R.W."/>
            <person name="Higgins S."/>
            <person name="Loffler F."/>
        </authorList>
    </citation>
    <scope>NUCLEOTIDE SEQUENCE</scope>
</reference>
<dbReference type="InterPro" id="IPR001173">
    <property type="entry name" value="Glyco_trans_2-like"/>
</dbReference>
<evidence type="ECO:0000259" key="3">
    <source>
        <dbReference type="Pfam" id="PF00535"/>
    </source>
</evidence>
<sequence>MSVKVSVIVPVYNVEKYLEECLDSIVNQSLKDIEIICVNDGSTDNSLNILEKYSKKDNRIKIITKENGGLGPARKNGLDCSSGEYIFFVDSDDWLSLDALENLYNNAKNNNSDIVIFKFAFVYQNKLEYPNILENYLDNDININDLNLNDIKPFVMNSYFATWLKLFKHEFINKYDDFYFKKISYEDVPFHIQTLLRAEKISYCPETLYFYRKGSPDSILSSSVNSMKIFDIFDIINDTEEFLEKNGFMESYKFEFKLFKLQQINYYLMRCGKEFQEDFLHRSKLSISHLNLNSKEIDKLPEYYRGVYKNIIQFSSYIEVKLENKILKIKIEKEKELNKQIGRHWNELHNFKKEYNALKKKCNLEIEKQKVSYESHINILNKSIDTKNKKIKSKNKLILDMRSSISWKITKPLRYIRNLLNEI</sequence>
<comment type="caution">
    <text evidence="4">The sequence shown here is derived from an EMBL/GenBank/DDBJ whole genome shotgun (WGS) entry which is preliminary data.</text>
</comment>
<dbReference type="Gene3D" id="3.90.550.10">
    <property type="entry name" value="Spore Coat Polysaccharide Biosynthesis Protein SpsA, Chain A"/>
    <property type="match status" value="1"/>
</dbReference>
<dbReference type="GO" id="GO:0099621">
    <property type="term" value="F:undecaprenyl-phosphate 4-deoxy-4-formamido-L-arabinose transferase activity"/>
    <property type="evidence" value="ECO:0007669"/>
    <property type="project" value="UniProtKB-EC"/>
</dbReference>
<organism evidence="4">
    <name type="scientific">bioreactor metagenome</name>
    <dbReference type="NCBI Taxonomy" id="1076179"/>
    <lineage>
        <taxon>unclassified sequences</taxon>
        <taxon>metagenomes</taxon>
        <taxon>ecological metagenomes</taxon>
    </lineage>
</organism>
<evidence type="ECO:0000313" key="4">
    <source>
        <dbReference type="EMBL" id="MPL71248.1"/>
    </source>
</evidence>
<name>A0A644TW85_9ZZZZ</name>
<dbReference type="InterPro" id="IPR029044">
    <property type="entry name" value="Nucleotide-diphossugar_trans"/>
</dbReference>
<keyword evidence="2 4" id="KW-0808">Transferase</keyword>
<proteinExistence type="predicted"/>
<dbReference type="EC" id="2.4.2.53" evidence="4"/>
<gene>
    <name evidence="4" type="primary">arnC_11</name>
    <name evidence="4" type="ORF">SDC9_17022</name>
</gene>
<protein>
    <submittedName>
        <fullName evidence="4">Undecaprenyl-phosphate 4-deoxy-4-formamido-L-arabinose transferase</fullName>
        <ecNumber evidence="4">2.4.2.53</ecNumber>
    </submittedName>
</protein>
<dbReference type="SUPFAM" id="SSF53448">
    <property type="entry name" value="Nucleotide-diphospho-sugar transferases"/>
    <property type="match status" value="1"/>
</dbReference>